<evidence type="ECO:0000256" key="1">
    <source>
        <dbReference type="ARBA" id="ARBA00004651"/>
    </source>
</evidence>
<comment type="similarity">
    <text evidence="2">Belongs to the major facilitator superfamily. Metabolite:H+ Symporter (MHS) family (TC 2.A.1.6) family.</text>
</comment>
<feature type="transmembrane region" description="Helical" evidence="11">
    <location>
        <begin position="75"/>
        <end position="99"/>
    </location>
</feature>
<feature type="transmembrane region" description="Helical" evidence="11">
    <location>
        <begin position="176"/>
        <end position="199"/>
    </location>
</feature>
<feature type="transmembrane region" description="Helical" evidence="11">
    <location>
        <begin position="395"/>
        <end position="417"/>
    </location>
</feature>
<comment type="caution">
    <text evidence="13">The sequence shown here is derived from an EMBL/GenBank/DDBJ whole genome shotgun (WGS) entry which is preliminary data.</text>
</comment>
<comment type="subcellular location">
    <subcellularLocation>
        <location evidence="1">Cell membrane</location>
        <topology evidence="1">Multi-pass membrane protein</topology>
    </subcellularLocation>
</comment>
<evidence type="ECO:0000256" key="6">
    <source>
        <dbReference type="ARBA" id="ARBA00022847"/>
    </source>
</evidence>
<dbReference type="Pfam" id="PF07690">
    <property type="entry name" value="MFS_1"/>
    <property type="match status" value="1"/>
</dbReference>
<dbReference type="InterPro" id="IPR036259">
    <property type="entry name" value="MFS_trans_sf"/>
</dbReference>
<dbReference type="NCBIfam" id="NF007927">
    <property type="entry name" value="PRK10642.1"/>
    <property type="match status" value="1"/>
</dbReference>
<keyword evidence="5 11" id="KW-0812">Transmembrane</keyword>
<reference evidence="13 14" key="1">
    <citation type="submission" date="2016-11" db="EMBL/GenBank/DDBJ databases">
        <title>Paenibacillus species isolates.</title>
        <authorList>
            <person name="Beno S.M."/>
        </authorList>
    </citation>
    <scope>NUCLEOTIDE SEQUENCE [LARGE SCALE GENOMIC DNA]</scope>
    <source>
        <strain evidence="13 14">FSL R5-0378</strain>
    </source>
</reference>
<feature type="transmembrane region" description="Helical" evidence="11">
    <location>
        <begin position="211"/>
        <end position="230"/>
    </location>
</feature>
<protein>
    <recommendedName>
        <fullName evidence="10">Putative proline/betaine transporter</fullName>
    </recommendedName>
</protein>
<evidence type="ECO:0000313" key="14">
    <source>
        <dbReference type="Proteomes" id="UP000187172"/>
    </source>
</evidence>
<dbReference type="InterPro" id="IPR051084">
    <property type="entry name" value="H+-coupled_symporters"/>
</dbReference>
<gene>
    <name evidence="13" type="ORF">BK138_04790</name>
</gene>
<feature type="transmembrane region" description="Helical" evidence="11">
    <location>
        <begin position="135"/>
        <end position="155"/>
    </location>
</feature>
<sequence length="499" mass="54878">MDSNNHEKSKWALPFRKKSGPRLHKDDITVVDTGNAKKAVVATALGNAMEWFDFGIYSYLAVIMGKVFFPEMTGSIQLIYTFATFSIAFLVRPFGGLFFGRLGDRLGRKKVLTITLVMMAVSTLCIGLIPSYASIGITASVLLLLARLVQGFSTGGEYSGAMTFIAESTPDKRRGFMASGLEVGTLVGYIAGSGLVTLLSYLLGPDRMLAWGWRIPFFIAAPIGLVGLYLRNHLEETPAFEAMEKAAQDEGRQKVPFRELLKVQWRVVLLCIVMVCSFNVVDYMVLSYMPSHLTAVLGYGETEGLLLILIVMFIMIPIVLFMGYFSDRIGNKRIIQGGLLGLIVLSLPAFWWIGSGKGGMVFLGLLCLAVLLTCFEGTMPSVLPALFFTKVRYGALAITYNISASLFGGTTPLVMAWLINLTGEPLVPAYYLIAVSLIGFVIVTMWFTETSGRSLRGSAPAVEKPHEVHEVLQEPEEALWWHEEQSAIHDQLSDSDPTR</sequence>
<evidence type="ECO:0000256" key="9">
    <source>
        <dbReference type="ARBA" id="ARBA00037295"/>
    </source>
</evidence>
<keyword evidence="4" id="KW-1003">Cell membrane</keyword>
<evidence type="ECO:0000256" key="7">
    <source>
        <dbReference type="ARBA" id="ARBA00022989"/>
    </source>
</evidence>
<feature type="transmembrane region" description="Helical" evidence="11">
    <location>
        <begin position="360"/>
        <end position="383"/>
    </location>
</feature>
<dbReference type="AlphaFoldDB" id="A0A1R1F1K9"/>
<dbReference type="STRING" id="297318.BK138_04790"/>
<dbReference type="GO" id="GO:0005886">
    <property type="term" value="C:plasma membrane"/>
    <property type="evidence" value="ECO:0007669"/>
    <property type="project" value="UniProtKB-SubCell"/>
</dbReference>
<evidence type="ECO:0000256" key="4">
    <source>
        <dbReference type="ARBA" id="ARBA00022475"/>
    </source>
</evidence>
<feature type="domain" description="Major facilitator superfamily (MFS) profile" evidence="12">
    <location>
        <begin position="39"/>
        <end position="451"/>
    </location>
</feature>
<dbReference type="Proteomes" id="UP000187172">
    <property type="component" value="Unassembled WGS sequence"/>
</dbReference>
<dbReference type="RefSeq" id="WP_076166626.1">
    <property type="nucleotide sequence ID" value="NZ_MRTP01000001.1"/>
</dbReference>
<keyword evidence="3" id="KW-0813">Transport</keyword>
<dbReference type="FunFam" id="1.20.1250.20:FF:000001">
    <property type="entry name" value="Dicarboxylate MFS transporter"/>
    <property type="match status" value="1"/>
</dbReference>
<keyword evidence="8 11" id="KW-0472">Membrane</keyword>
<evidence type="ECO:0000256" key="2">
    <source>
        <dbReference type="ARBA" id="ARBA00008240"/>
    </source>
</evidence>
<dbReference type="SUPFAM" id="SSF103473">
    <property type="entry name" value="MFS general substrate transporter"/>
    <property type="match status" value="1"/>
</dbReference>
<evidence type="ECO:0000256" key="3">
    <source>
        <dbReference type="ARBA" id="ARBA00022448"/>
    </source>
</evidence>
<evidence type="ECO:0000259" key="12">
    <source>
        <dbReference type="PROSITE" id="PS50850"/>
    </source>
</evidence>
<evidence type="ECO:0000256" key="8">
    <source>
        <dbReference type="ARBA" id="ARBA00023136"/>
    </source>
</evidence>
<dbReference type="Gene3D" id="1.20.1250.20">
    <property type="entry name" value="MFS general substrate transporter like domains"/>
    <property type="match status" value="2"/>
</dbReference>
<keyword evidence="7 11" id="KW-1133">Transmembrane helix</keyword>
<name>A0A1R1F1K9_9BACL</name>
<evidence type="ECO:0000256" key="10">
    <source>
        <dbReference type="ARBA" id="ARBA00039918"/>
    </source>
</evidence>
<dbReference type="InterPro" id="IPR011701">
    <property type="entry name" value="MFS"/>
</dbReference>
<dbReference type="InterPro" id="IPR020846">
    <property type="entry name" value="MFS_dom"/>
</dbReference>
<evidence type="ECO:0000313" key="13">
    <source>
        <dbReference type="EMBL" id="OMF57901.1"/>
    </source>
</evidence>
<dbReference type="InterPro" id="IPR005829">
    <property type="entry name" value="Sugar_transporter_CS"/>
</dbReference>
<feature type="transmembrane region" description="Helical" evidence="11">
    <location>
        <begin position="305"/>
        <end position="325"/>
    </location>
</feature>
<dbReference type="CDD" id="cd17366">
    <property type="entry name" value="MFS_ProP"/>
    <property type="match status" value="1"/>
</dbReference>
<accession>A0A1R1F1K9</accession>
<evidence type="ECO:0000256" key="5">
    <source>
        <dbReference type="ARBA" id="ARBA00022692"/>
    </source>
</evidence>
<proteinExistence type="inferred from homology"/>
<keyword evidence="6" id="KW-0769">Symport</keyword>
<evidence type="ECO:0000256" key="11">
    <source>
        <dbReference type="SAM" id="Phobius"/>
    </source>
</evidence>
<feature type="transmembrane region" description="Helical" evidence="11">
    <location>
        <begin position="267"/>
        <end position="285"/>
    </location>
</feature>
<dbReference type="GO" id="GO:0015293">
    <property type="term" value="F:symporter activity"/>
    <property type="evidence" value="ECO:0007669"/>
    <property type="project" value="UniProtKB-KW"/>
</dbReference>
<dbReference type="EMBL" id="MRTP01000001">
    <property type="protein sequence ID" value="OMF57901.1"/>
    <property type="molecule type" value="Genomic_DNA"/>
</dbReference>
<dbReference type="PROSITE" id="PS50850">
    <property type="entry name" value="MFS"/>
    <property type="match status" value="1"/>
</dbReference>
<feature type="transmembrane region" description="Helical" evidence="11">
    <location>
        <begin position="337"/>
        <end position="354"/>
    </location>
</feature>
<dbReference type="PANTHER" id="PTHR43528">
    <property type="entry name" value="ALPHA-KETOGLUTARATE PERMEASE"/>
    <property type="match status" value="1"/>
</dbReference>
<dbReference type="PROSITE" id="PS00217">
    <property type="entry name" value="SUGAR_TRANSPORT_2"/>
    <property type="match status" value="1"/>
</dbReference>
<organism evidence="13 14">
    <name type="scientific">Paenibacillus rhizosphaerae</name>
    <dbReference type="NCBI Taxonomy" id="297318"/>
    <lineage>
        <taxon>Bacteria</taxon>
        <taxon>Bacillati</taxon>
        <taxon>Bacillota</taxon>
        <taxon>Bacilli</taxon>
        <taxon>Bacillales</taxon>
        <taxon>Paenibacillaceae</taxon>
        <taxon>Paenibacillus</taxon>
    </lineage>
</organism>
<comment type="function">
    <text evidence="9">May be a proton symporter involved in the uptake of osmolytes such as proline and glycine betaine.</text>
</comment>
<feature type="transmembrane region" description="Helical" evidence="11">
    <location>
        <begin position="429"/>
        <end position="448"/>
    </location>
</feature>
<feature type="transmembrane region" description="Helical" evidence="11">
    <location>
        <begin position="111"/>
        <end position="129"/>
    </location>
</feature>
<dbReference type="PANTHER" id="PTHR43528:SF1">
    <property type="entry name" value="ALPHA-KETOGLUTARATE PERMEASE"/>
    <property type="match status" value="1"/>
</dbReference>
<keyword evidence="14" id="KW-1185">Reference proteome</keyword>